<dbReference type="AlphaFoldDB" id="A0A0A6PB19"/>
<dbReference type="Pfam" id="PF05168">
    <property type="entry name" value="HEPN"/>
    <property type="match status" value="1"/>
</dbReference>
<dbReference type="InterPro" id="IPR007842">
    <property type="entry name" value="HEPN_dom"/>
</dbReference>
<dbReference type="SUPFAM" id="SSF81593">
    <property type="entry name" value="Nucleotidyltransferase substrate binding subunit/domain"/>
    <property type="match status" value="1"/>
</dbReference>
<reference evidence="2 3" key="1">
    <citation type="journal article" date="2016" name="Front. Microbiol.">
        <title>Single-Cell (Meta-)Genomics of a Dimorphic Candidatus Thiomargarita nelsonii Reveals Genomic Plasticity.</title>
        <authorList>
            <person name="Flood B.E."/>
            <person name="Fliss P."/>
            <person name="Jones D.S."/>
            <person name="Dick G.J."/>
            <person name="Jain S."/>
            <person name="Kaster A.K."/>
            <person name="Winkel M."/>
            <person name="Mussmann M."/>
            <person name="Bailey J."/>
        </authorList>
    </citation>
    <scope>NUCLEOTIDE SEQUENCE [LARGE SCALE GENOMIC DNA]</scope>
    <source>
        <strain evidence="2">Hydrate Ridge</strain>
    </source>
</reference>
<feature type="domain" description="HEPN" evidence="1">
    <location>
        <begin position="6"/>
        <end position="49"/>
    </location>
</feature>
<accession>A0A0A6PB19</accession>
<evidence type="ECO:0000313" key="3">
    <source>
        <dbReference type="Proteomes" id="UP000030428"/>
    </source>
</evidence>
<dbReference type="Gene3D" id="1.20.120.330">
    <property type="entry name" value="Nucleotidyltransferases domain 2"/>
    <property type="match status" value="1"/>
</dbReference>
<organism evidence="2 3">
    <name type="scientific">Candidatus Thiomargarita nelsonii</name>
    <dbReference type="NCBI Taxonomy" id="1003181"/>
    <lineage>
        <taxon>Bacteria</taxon>
        <taxon>Pseudomonadati</taxon>
        <taxon>Pseudomonadota</taxon>
        <taxon>Gammaproteobacteria</taxon>
        <taxon>Thiotrichales</taxon>
        <taxon>Thiotrichaceae</taxon>
        <taxon>Thiomargarita</taxon>
    </lineage>
</organism>
<keyword evidence="3" id="KW-1185">Reference proteome</keyword>
<evidence type="ECO:0000313" key="2">
    <source>
        <dbReference type="EMBL" id="KHD07419.1"/>
    </source>
</evidence>
<dbReference type="Proteomes" id="UP000030428">
    <property type="component" value="Unassembled WGS sequence"/>
</dbReference>
<sequence>MPTRNELKELAKLRLKEAETLFNAGLYDGAVYLCGYVVEMALKARICKLLNLEEYPSSGKLKSAYAVHDFYQLLLLSGLKNKVSSAHPDLHANWSITIPWSPEMRYQAKGTISKDKAEQILNAVRDKPNGVLKWIMKYW</sequence>
<evidence type="ECO:0000259" key="1">
    <source>
        <dbReference type="Pfam" id="PF05168"/>
    </source>
</evidence>
<comment type="caution">
    <text evidence="2">The sequence shown here is derived from an EMBL/GenBank/DDBJ whole genome shotgun (WGS) entry which is preliminary data.</text>
</comment>
<protein>
    <recommendedName>
        <fullName evidence="1">HEPN domain-containing protein</fullName>
    </recommendedName>
</protein>
<gene>
    <name evidence="2" type="ORF">PN36_01365</name>
</gene>
<name>A0A0A6PB19_9GAMM</name>
<proteinExistence type="predicted"/>
<dbReference type="EMBL" id="JSZA02000003">
    <property type="protein sequence ID" value="KHD07419.1"/>
    <property type="molecule type" value="Genomic_DNA"/>
</dbReference>